<feature type="domain" description="Proline dehydrogenase" evidence="2">
    <location>
        <begin position="74"/>
        <end position="372"/>
    </location>
</feature>
<dbReference type="PANTHER" id="PTHR13914:SF0">
    <property type="entry name" value="PROLINE DEHYDROGENASE 1, MITOCHONDRIAL"/>
    <property type="match status" value="1"/>
</dbReference>
<evidence type="ECO:0000313" key="4">
    <source>
        <dbReference type="Proteomes" id="UP000005631"/>
    </source>
</evidence>
<dbReference type="GO" id="GO:0004657">
    <property type="term" value="F:proline dehydrogenase activity"/>
    <property type="evidence" value="ECO:0007669"/>
    <property type="project" value="InterPro"/>
</dbReference>
<dbReference type="SUPFAM" id="SSF51730">
    <property type="entry name" value="FAD-linked oxidoreductase"/>
    <property type="match status" value="1"/>
</dbReference>
<dbReference type="KEGG" id="oho:Oweho_1826"/>
<dbReference type="GO" id="GO:0010133">
    <property type="term" value="P:L-proline catabolic process to L-glutamate"/>
    <property type="evidence" value="ECO:0007669"/>
    <property type="project" value="TreeGrafter"/>
</dbReference>
<dbReference type="Pfam" id="PF01619">
    <property type="entry name" value="Pro_dh"/>
    <property type="match status" value="1"/>
</dbReference>
<evidence type="ECO:0000259" key="2">
    <source>
        <dbReference type="Pfam" id="PF01619"/>
    </source>
</evidence>
<proteinExistence type="predicted"/>
<name>G8R191_OWEHD</name>
<protein>
    <submittedName>
        <fullName evidence="3">Proline dehydrogenase</fullName>
    </submittedName>
</protein>
<dbReference type="InterPro" id="IPR015659">
    <property type="entry name" value="Proline_oxidase"/>
</dbReference>
<dbReference type="PATRIC" id="fig|926562.3.peg.1830"/>
<evidence type="ECO:0000313" key="3">
    <source>
        <dbReference type="EMBL" id="AEV32806.1"/>
    </source>
</evidence>
<keyword evidence="1" id="KW-0560">Oxidoreductase</keyword>
<dbReference type="InterPro" id="IPR029041">
    <property type="entry name" value="FAD-linked_oxidoreductase-like"/>
</dbReference>
<dbReference type="GO" id="GO:0071949">
    <property type="term" value="F:FAD binding"/>
    <property type="evidence" value="ECO:0007669"/>
    <property type="project" value="TreeGrafter"/>
</dbReference>
<dbReference type="InterPro" id="IPR002872">
    <property type="entry name" value="Proline_DH_dom"/>
</dbReference>
<dbReference type="HOGENOM" id="CLU_018202_3_0_10"/>
<keyword evidence="4" id="KW-1185">Reference proteome</keyword>
<dbReference type="Gene3D" id="3.20.20.220">
    <property type="match status" value="1"/>
</dbReference>
<gene>
    <name evidence="3" type="ordered locus">Oweho_1826</name>
</gene>
<dbReference type="OrthoDB" id="1401444at2"/>
<evidence type="ECO:0000256" key="1">
    <source>
        <dbReference type="ARBA" id="ARBA00023002"/>
    </source>
</evidence>
<dbReference type="STRING" id="926562.Oweho_1826"/>
<dbReference type="Proteomes" id="UP000005631">
    <property type="component" value="Chromosome"/>
</dbReference>
<dbReference type="PANTHER" id="PTHR13914">
    <property type="entry name" value="PROLINE OXIDASE"/>
    <property type="match status" value="1"/>
</dbReference>
<sequence length="388" mass="44711">MVNFDDTKTAFATKTDSQLKKAYWLFKLVANQKLVSFGKWSSALAMKIGLPIKGMVKATVYDQFVGGETIKDCRDTIEELHKYQVYSILDYSVEGAKTEDAFDDTMEKTLQTIKYGGARAGVPFAVFKMTGVARFGLLQKVSEGKELTEAEKKEFARAKDRIETICKEAGEQHISILIDAEESWIQQAIDDIALEMMRKLNKEECIVYNTAQMYRWDRLEYIKHLHEIAEKENFYCGLKLVRGAYMEKERERAYEMGYKSPIQPDKESTDRDYDLAINYILENHKYLYLVAGSHNEESTRMLTNLMFAHGLEKGSKQVWFSQLYGMSDNLSFVLAKEGYNVVKYLPFGPIEKTLPYLIRRAEENTSASGQTTRELNLIEKEMKRRGID</sequence>
<dbReference type="RefSeq" id="WP_014202162.1">
    <property type="nucleotide sequence ID" value="NC_016599.1"/>
</dbReference>
<dbReference type="eggNOG" id="COG0506">
    <property type="taxonomic scope" value="Bacteria"/>
</dbReference>
<dbReference type="AlphaFoldDB" id="G8R191"/>
<organism evidence="3 4">
    <name type="scientific">Owenweeksia hongkongensis (strain DSM 17368 / CIP 108786 / JCM 12287 / NRRL B-23963 / UST20020801)</name>
    <dbReference type="NCBI Taxonomy" id="926562"/>
    <lineage>
        <taxon>Bacteria</taxon>
        <taxon>Pseudomonadati</taxon>
        <taxon>Bacteroidota</taxon>
        <taxon>Flavobacteriia</taxon>
        <taxon>Flavobacteriales</taxon>
        <taxon>Owenweeksiaceae</taxon>
        <taxon>Owenweeksia</taxon>
    </lineage>
</organism>
<dbReference type="EMBL" id="CP003156">
    <property type="protein sequence ID" value="AEV32806.1"/>
    <property type="molecule type" value="Genomic_DNA"/>
</dbReference>
<reference evidence="3 4" key="1">
    <citation type="journal article" date="2012" name="Stand. Genomic Sci.">
        <title>Genome sequence of the orange-pigmented seawater bacterium Owenweeksia hongkongensis type strain (UST20020801(T)).</title>
        <authorList>
            <person name="Riedel T."/>
            <person name="Held B."/>
            <person name="Nolan M."/>
            <person name="Lucas S."/>
            <person name="Lapidus A."/>
            <person name="Tice H."/>
            <person name="Del Rio T.G."/>
            <person name="Cheng J.F."/>
            <person name="Han C."/>
            <person name="Tapia R."/>
            <person name="Goodwin L.A."/>
            <person name="Pitluck S."/>
            <person name="Liolios K."/>
            <person name="Mavromatis K."/>
            <person name="Pagani I."/>
            <person name="Ivanova N."/>
            <person name="Mikhailova N."/>
            <person name="Pati A."/>
            <person name="Chen A."/>
            <person name="Palaniappan K."/>
            <person name="Rohde M."/>
            <person name="Tindall B.J."/>
            <person name="Detter J.C."/>
            <person name="Goker M."/>
            <person name="Woyke T."/>
            <person name="Bristow J."/>
            <person name="Eisen J.A."/>
            <person name="Markowitz V."/>
            <person name="Hugenholtz P."/>
            <person name="Klenk H.P."/>
            <person name="Kyrpides N.C."/>
        </authorList>
    </citation>
    <scope>NUCLEOTIDE SEQUENCE</scope>
    <source>
        <strain evidence="4">DSM 17368 / JCM 12287 / NRRL B-23963</strain>
    </source>
</reference>
<accession>G8R191</accession>